<dbReference type="SUPFAM" id="SSF46689">
    <property type="entry name" value="Homeodomain-like"/>
    <property type="match status" value="1"/>
</dbReference>
<dbReference type="PROSITE" id="PS01081">
    <property type="entry name" value="HTH_TETR_1"/>
    <property type="match status" value="1"/>
</dbReference>
<gene>
    <name evidence="6" type="ORF">D5018_12120</name>
</gene>
<evidence type="ECO:0000313" key="7">
    <source>
        <dbReference type="Proteomes" id="UP000281474"/>
    </source>
</evidence>
<protein>
    <submittedName>
        <fullName evidence="6">TetR/AcrR family transcriptional regulator</fullName>
    </submittedName>
</protein>
<keyword evidence="2 4" id="KW-0238">DNA-binding</keyword>
<dbReference type="Pfam" id="PF14246">
    <property type="entry name" value="TetR_C_7"/>
    <property type="match status" value="1"/>
</dbReference>
<keyword evidence="1" id="KW-0805">Transcription regulation</keyword>
<dbReference type="Gene3D" id="1.10.357.10">
    <property type="entry name" value="Tetracycline Repressor, domain 2"/>
    <property type="match status" value="1"/>
</dbReference>
<dbReference type="AlphaFoldDB" id="A0A3L8PVS5"/>
<accession>A0A3L8PVS5</accession>
<sequence>MKTRSEQKRQAILTSAKQLFLNEGVVNTSMDKVAQAAQVSKRTVYNHFESKEVLVIALLSDLWHRALGVDILEQITELDIQQQLQHLLLAEIQILGEAEYLELSKVAFGHYLFNAEKLQEQAAKFQLNETALFKWLAHQQLQQTLSIDNVEQAAEQLHSLVKGQCFWPQLIGIKRNLAPREMQQLSKDTTELFLSRYFKSDS</sequence>
<dbReference type="InterPro" id="IPR009057">
    <property type="entry name" value="Homeodomain-like_sf"/>
</dbReference>
<evidence type="ECO:0000256" key="4">
    <source>
        <dbReference type="PROSITE-ProRule" id="PRU00335"/>
    </source>
</evidence>
<dbReference type="PANTHER" id="PTHR30055">
    <property type="entry name" value="HTH-TYPE TRANSCRIPTIONAL REGULATOR RUTR"/>
    <property type="match status" value="1"/>
</dbReference>
<comment type="caution">
    <text evidence="6">The sequence shown here is derived from an EMBL/GenBank/DDBJ whole genome shotgun (WGS) entry which is preliminary data.</text>
</comment>
<dbReference type="Pfam" id="PF00440">
    <property type="entry name" value="TetR_N"/>
    <property type="match status" value="1"/>
</dbReference>
<keyword evidence="7" id="KW-1185">Reference proteome</keyword>
<evidence type="ECO:0000313" key="6">
    <source>
        <dbReference type="EMBL" id="RLV59441.1"/>
    </source>
</evidence>
<dbReference type="Gene3D" id="1.10.10.60">
    <property type="entry name" value="Homeodomain-like"/>
    <property type="match status" value="1"/>
</dbReference>
<dbReference type="InterPro" id="IPR001647">
    <property type="entry name" value="HTH_TetR"/>
</dbReference>
<dbReference type="PROSITE" id="PS50977">
    <property type="entry name" value="HTH_TETR_2"/>
    <property type="match status" value="1"/>
</dbReference>
<dbReference type="GO" id="GO:0003700">
    <property type="term" value="F:DNA-binding transcription factor activity"/>
    <property type="evidence" value="ECO:0007669"/>
    <property type="project" value="TreeGrafter"/>
</dbReference>
<dbReference type="EMBL" id="QZEI01000034">
    <property type="protein sequence ID" value="RLV59441.1"/>
    <property type="molecule type" value="Genomic_DNA"/>
</dbReference>
<dbReference type="OrthoDB" id="116240at2"/>
<dbReference type="GO" id="GO:0000976">
    <property type="term" value="F:transcription cis-regulatory region binding"/>
    <property type="evidence" value="ECO:0007669"/>
    <property type="project" value="TreeGrafter"/>
</dbReference>
<evidence type="ECO:0000256" key="2">
    <source>
        <dbReference type="ARBA" id="ARBA00023125"/>
    </source>
</evidence>
<dbReference type="FunFam" id="1.10.10.60:FF:000141">
    <property type="entry name" value="TetR family transcriptional regulator"/>
    <property type="match status" value="1"/>
</dbReference>
<dbReference type="InterPro" id="IPR050109">
    <property type="entry name" value="HTH-type_TetR-like_transc_reg"/>
</dbReference>
<feature type="DNA-binding region" description="H-T-H motif" evidence="4">
    <location>
        <begin position="29"/>
        <end position="48"/>
    </location>
</feature>
<dbReference type="Proteomes" id="UP000281474">
    <property type="component" value="Unassembled WGS sequence"/>
</dbReference>
<organism evidence="6 7">
    <name type="scientific">Parashewanella curva</name>
    <dbReference type="NCBI Taxonomy" id="2338552"/>
    <lineage>
        <taxon>Bacteria</taxon>
        <taxon>Pseudomonadati</taxon>
        <taxon>Pseudomonadota</taxon>
        <taxon>Gammaproteobacteria</taxon>
        <taxon>Alteromonadales</taxon>
        <taxon>Shewanellaceae</taxon>
        <taxon>Parashewanella</taxon>
    </lineage>
</organism>
<dbReference type="PANTHER" id="PTHR30055:SF224">
    <property type="entry name" value="TRANSCRIPTIONAL REGULATOR TETR FAMILY"/>
    <property type="match status" value="1"/>
</dbReference>
<feature type="domain" description="HTH tetR-type" evidence="5">
    <location>
        <begin position="6"/>
        <end position="66"/>
    </location>
</feature>
<keyword evidence="3" id="KW-0804">Transcription</keyword>
<evidence type="ECO:0000259" key="5">
    <source>
        <dbReference type="PROSITE" id="PS50977"/>
    </source>
</evidence>
<dbReference type="RefSeq" id="WP_121839272.1">
    <property type="nucleotide sequence ID" value="NZ_ML014783.1"/>
</dbReference>
<reference evidence="6 7" key="1">
    <citation type="submission" date="2018-09" db="EMBL/GenBank/DDBJ databases">
        <title>Phylogeny of the Shewanellaceae, and recommendation for two new genera, Pseudoshewanella and Parashewanella.</title>
        <authorList>
            <person name="Wang G."/>
        </authorList>
    </citation>
    <scope>NUCLEOTIDE SEQUENCE [LARGE SCALE GENOMIC DNA]</scope>
    <source>
        <strain evidence="6 7">C51</strain>
    </source>
</reference>
<evidence type="ECO:0000256" key="1">
    <source>
        <dbReference type="ARBA" id="ARBA00023015"/>
    </source>
</evidence>
<proteinExistence type="predicted"/>
<evidence type="ECO:0000256" key="3">
    <source>
        <dbReference type="ARBA" id="ARBA00023163"/>
    </source>
</evidence>
<dbReference type="InterPro" id="IPR023772">
    <property type="entry name" value="DNA-bd_HTH_TetR-type_CS"/>
</dbReference>
<dbReference type="InterPro" id="IPR039536">
    <property type="entry name" value="TetR_C_Proteobacteria"/>
</dbReference>
<name>A0A3L8PVS5_9GAMM</name>
<dbReference type="PRINTS" id="PR00455">
    <property type="entry name" value="HTHTETR"/>
</dbReference>